<dbReference type="Proteomes" id="UP000007523">
    <property type="component" value="Chromosome"/>
</dbReference>
<organism evidence="1 2">
    <name type="scientific">Paenibacillus mucilaginosus 3016</name>
    <dbReference type="NCBI Taxonomy" id="1116391"/>
    <lineage>
        <taxon>Bacteria</taxon>
        <taxon>Bacillati</taxon>
        <taxon>Bacillota</taxon>
        <taxon>Bacilli</taxon>
        <taxon>Bacillales</taxon>
        <taxon>Paenibacillaceae</taxon>
        <taxon>Paenibacillus</taxon>
    </lineage>
</organism>
<keyword evidence="2" id="KW-1185">Reference proteome</keyword>
<evidence type="ECO:0000313" key="2">
    <source>
        <dbReference type="Proteomes" id="UP000007523"/>
    </source>
</evidence>
<gene>
    <name evidence="1" type="ORF">PM3016_652</name>
</gene>
<sequence length="29" mass="3412">MKLKLKAVKMLDKGRLFLRSDVLPEKLKL</sequence>
<reference evidence="1 2" key="1">
    <citation type="journal article" date="2012" name="J. Bacteriol.">
        <title>Complete Genome Sequence of Paenibacillus mucilaginosus 3016, a Bacterium Functional as Microbial Fertilizer.</title>
        <authorList>
            <person name="Ma M."/>
            <person name="Wang Z."/>
            <person name="Li L."/>
            <person name="Jiang X."/>
            <person name="Guan D."/>
            <person name="Cao F."/>
            <person name="Chen H."/>
            <person name="Wang X."/>
            <person name="Shen D."/>
            <person name="Du B."/>
            <person name="Li J."/>
        </authorList>
    </citation>
    <scope>NUCLEOTIDE SEQUENCE [LARGE SCALE GENOMIC DNA]</scope>
    <source>
        <strain evidence="1 2">3016</strain>
    </source>
</reference>
<accession>H6NTF4</accession>
<evidence type="ECO:0000313" key="1">
    <source>
        <dbReference type="EMBL" id="AFC27616.1"/>
    </source>
</evidence>
<dbReference type="EMBL" id="CP003235">
    <property type="protein sequence ID" value="AFC27616.1"/>
    <property type="molecule type" value="Genomic_DNA"/>
</dbReference>
<protein>
    <submittedName>
        <fullName evidence="1">Uncharacterized protein</fullName>
    </submittedName>
</protein>
<proteinExistence type="predicted"/>
<dbReference type="AlphaFoldDB" id="H6NTF4"/>
<dbReference type="HOGENOM" id="CLU_3409806_0_0_9"/>
<dbReference type="KEGG" id="pmq:PM3016_652"/>
<name>H6NTF4_9BACL</name>